<reference evidence="1" key="1">
    <citation type="submission" date="2014-09" db="EMBL/GenBank/DDBJ databases">
        <authorList>
            <person name="Magalhaes I.L.F."/>
            <person name="Oliveira U."/>
            <person name="Santos F.R."/>
            <person name="Vidigal T.H.D.A."/>
            <person name="Brescovit A.D."/>
            <person name="Santos A.J."/>
        </authorList>
    </citation>
    <scope>NUCLEOTIDE SEQUENCE</scope>
    <source>
        <tissue evidence="1">Shoot tissue taken approximately 20 cm above the soil surface</tissue>
    </source>
</reference>
<evidence type="ECO:0000313" key="1">
    <source>
        <dbReference type="EMBL" id="JAD68733.1"/>
    </source>
</evidence>
<dbReference type="EMBL" id="GBRH01229162">
    <property type="protein sequence ID" value="JAD68733.1"/>
    <property type="molecule type" value="Transcribed_RNA"/>
</dbReference>
<accession>A0A0A9C2P9</accession>
<organism evidence="1">
    <name type="scientific">Arundo donax</name>
    <name type="common">Giant reed</name>
    <name type="synonym">Donax arundinaceus</name>
    <dbReference type="NCBI Taxonomy" id="35708"/>
    <lineage>
        <taxon>Eukaryota</taxon>
        <taxon>Viridiplantae</taxon>
        <taxon>Streptophyta</taxon>
        <taxon>Embryophyta</taxon>
        <taxon>Tracheophyta</taxon>
        <taxon>Spermatophyta</taxon>
        <taxon>Magnoliopsida</taxon>
        <taxon>Liliopsida</taxon>
        <taxon>Poales</taxon>
        <taxon>Poaceae</taxon>
        <taxon>PACMAD clade</taxon>
        <taxon>Arundinoideae</taxon>
        <taxon>Arundineae</taxon>
        <taxon>Arundo</taxon>
    </lineage>
</organism>
<name>A0A0A9C2P9_ARUDO</name>
<sequence>MRLHRGICLGEAVLRSSK</sequence>
<dbReference type="AlphaFoldDB" id="A0A0A9C2P9"/>
<proteinExistence type="predicted"/>
<reference evidence="1" key="2">
    <citation type="journal article" date="2015" name="Data Brief">
        <title>Shoot transcriptome of the giant reed, Arundo donax.</title>
        <authorList>
            <person name="Barrero R.A."/>
            <person name="Guerrero F.D."/>
            <person name="Moolhuijzen P."/>
            <person name="Goolsby J.A."/>
            <person name="Tidwell J."/>
            <person name="Bellgard S.E."/>
            <person name="Bellgard M.I."/>
        </authorList>
    </citation>
    <scope>NUCLEOTIDE SEQUENCE</scope>
    <source>
        <tissue evidence="1">Shoot tissue taken approximately 20 cm above the soil surface</tissue>
    </source>
</reference>
<protein>
    <submittedName>
        <fullName evidence="1">Uncharacterized protein</fullName>
    </submittedName>
</protein>